<dbReference type="Proteomes" id="UP000278746">
    <property type="component" value="Unassembled WGS sequence"/>
</dbReference>
<dbReference type="AlphaFoldDB" id="A0A3M7TWV1"/>
<dbReference type="InterPro" id="IPR027417">
    <property type="entry name" value="P-loop_NTPase"/>
</dbReference>
<protein>
    <submittedName>
        <fullName evidence="2">Molybdopterin-guanine dinucleotide biosynthesis protein B</fullName>
    </submittedName>
</protein>
<dbReference type="GO" id="GO:0005525">
    <property type="term" value="F:GTP binding"/>
    <property type="evidence" value="ECO:0007669"/>
    <property type="project" value="InterPro"/>
</dbReference>
<evidence type="ECO:0000313" key="3">
    <source>
        <dbReference type="Proteomes" id="UP000278746"/>
    </source>
</evidence>
<reference evidence="2 3" key="1">
    <citation type="submission" date="2018-10" db="EMBL/GenBank/DDBJ databases">
        <title>Bacillus Keqinensis sp. nov., a moderately halophilic bacterium isolated from a saline-alkaline lake.</title>
        <authorList>
            <person name="Wang H."/>
        </authorList>
    </citation>
    <scope>NUCLEOTIDE SEQUENCE [LARGE SCALE GENOMIC DNA]</scope>
    <source>
        <strain evidence="2 3">KQ-3</strain>
    </source>
</reference>
<dbReference type="Pfam" id="PF03205">
    <property type="entry name" value="MobB"/>
    <property type="match status" value="1"/>
</dbReference>
<evidence type="ECO:0000313" key="2">
    <source>
        <dbReference type="EMBL" id="RNA70056.1"/>
    </source>
</evidence>
<organism evidence="2 3">
    <name type="scientific">Alteribacter keqinensis</name>
    <dbReference type="NCBI Taxonomy" id="2483800"/>
    <lineage>
        <taxon>Bacteria</taxon>
        <taxon>Bacillati</taxon>
        <taxon>Bacillota</taxon>
        <taxon>Bacilli</taxon>
        <taxon>Bacillales</taxon>
        <taxon>Bacillaceae</taxon>
        <taxon>Alteribacter</taxon>
    </lineage>
</organism>
<dbReference type="PANTHER" id="PTHR40072:SF1">
    <property type="entry name" value="MOLYBDOPTERIN-GUANINE DINUCLEOTIDE BIOSYNTHESIS ADAPTER PROTEIN"/>
    <property type="match status" value="1"/>
</dbReference>
<accession>A0A3M7TWV1</accession>
<gene>
    <name evidence="2" type="primary">mobB</name>
    <name evidence="2" type="ORF">EBO34_09035</name>
</gene>
<dbReference type="NCBIfam" id="TIGR00176">
    <property type="entry name" value="mobB"/>
    <property type="match status" value="1"/>
</dbReference>
<dbReference type="CDD" id="cd03116">
    <property type="entry name" value="MobB"/>
    <property type="match status" value="1"/>
</dbReference>
<dbReference type="RefSeq" id="WP_122897567.1">
    <property type="nucleotide sequence ID" value="NZ_RHIB01000001.1"/>
</dbReference>
<feature type="domain" description="Molybdopterin-guanine dinucleotide biosynthesis protein B (MobB)" evidence="1">
    <location>
        <begin position="4"/>
        <end position="134"/>
    </location>
</feature>
<comment type="caution">
    <text evidence="2">The sequence shown here is derived from an EMBL/GenBank/DDBJ whole genome shotgun (WGS) entry which is preliminary data.</text>
</comment>
<dbReference type="InterPro" id="IPR004435">
    <property type="entry name" value="MobB_dom"/>
</dbReference>
<name>A0A3M7TWV1_9BACI</name>
<keyword evidence="3" id="KW-1185">Reference proteome</keyword>
<dbReference type="SUPFAM" id="SSF52540">
    <property type="entry name" value="P-loop containing nucleoside triphosphate hydrolases"/>
    <property type="match status" value="1"/>
</dbReference>
<sequence length="178" mass="19534">MMRIFQVTGYSGSGKTTLLTHWVRHLSDRGVKVSVIKHHGHGGALIRGDREKDSGRLREAGAASTVAISPGEFQWIGTEPPPLKEMIDLIARTGPDVILIEGYKREAYPKAVIVQNESDRGLVTKSTNVKAVICREKQDEDYFASGSFEALNTHPMEDTVKALTKILFGDDTDDLAAL</sequence>
<proteinExistence type="predicted"/>
<dbReference type="InterPro" id="IPR052539">
    <property type="entry name" value="MGD_biosynthesis_adapter"/>
</dbReference>
<dbReference type="Gene3D" id="3.40.50.300">
    <property type="entry name" value="P-loop containing nucleotide triphosphate hydrolases"/>
    <property type="match status" value="1"/>
</dbReference>
<dbReference type="OrthoDB" id="9786803at2"/>
<dbReference type="EMBL" id="RHIB01000001">
    <property type="protein sequence ID" value="RNA70056.1"/>
    <property type="molecule type" value="Genomic_DNA"/>
</dbReference>
<dbReference type="GO" id="GO:0006777">
    <property type="term" value="P:Mo-molybdopterin cofactor biosynthetic process"/>
    <property type="evidence" value="ECO:0007669"/>
    <property type="project" value="InterPro"/>
</dbReference>
<dbReference type="PANTHER" id="PTHR40072">
    <property type="entry name" value="MOLYBDOPTERIN-GUANINE DINUCLEOTIDE BIOSYNTHESIS ADAPTER PROTEIN-RELATED"/>
    <property type="match status" value="1"/>
</dbReference>
<evidence type="ECO:0000259" key="1">
    <source>
        <dbReference type="Pfam" id="PF03205"/>
    </source>
</evidence>